<reference evidence="3" key="2">
    <citation type="journal article" date="2015" name="Data Brief">
        <title>Shoot transcriptome of the giant reed, Arundo donax.</title>
        <authorList>
            <person name="Barrero R.A."/>
            <person name="Guerrero F.D."/>
            <person name="Moolhuijzen P."/>
            <person name="Goolsby J.A."/>
            <person name="Tidwell J."/>
            <person name="Bellgard S.E."/>
            <person name="Bellgard M.I."/>
        </authorList>
    </citation>
    <scope>NUCLEOTIDE SEQUENCE</scope>
    <source>
        <tissue evidence="3">Shoot tissue taken approximately 20 cm above the soil surface</tissue>
    </source>
</reference>
<feature type="domain" description="HAT C-terminal dimerisation" evidence="1">
    <location>
        <begin position="149"/>
        <end position="217"/>
    </location>
</feature>
<dbReference type="InterPro" id="IPR025525">
    <property type="entry name" value="hAT-like_transposase_RNase-H"/>
</dbReference>
<name>A0A0A8ZVE1_ARUDO</name>
<dbReference type="GO" id="GO:0046983">
    <property type="term" value="F:protein dimerization activity"/>
    <property type="evidence" value="ECO:0007669"/>
    <property type="project" value="InterPro"/>
</dbReference>
<sequence length="245" mass="27949">MDPDFCNIAKAMEYHFLKYFETIPHLYCFAFIIDPRIKFRGLQVTLNLLDEALNTSHSNTYSRVADEFFRVFCLYTAKFGRTCWERLRPPTSEYSHILKKSNLRWKKLMAKLSPSSISWGPPTPETIAQGDIDKYLHIDHRGGPEFADHDNVDLLLFWKNNQRIYPVLAQLAREILAVPVSTVSSEAAFSLEGRTVSDRRSGLAPDMVETTACLKDWDNAAAREQHSVVDADFANELAGLNLDSE</sequence>
<dbReference type="InterPro" id="IPR012337">
    <property type="entry name" value="RNaseH-like_sf"/>
</dbReference>
<feature type="domain" description="hAT-like transposase RNase-H fold" evidence="2">
    <location>
        <begin position="5"/>
        <end position="70"/>
    </location>
</feature>
<organism evidence="3">
    <name type="scientific">Arundo donax</name>
    <name type="common">Giant reed</name>
    <name type="synonym">Donax arundinaceus</name>
    <dbReference type="NCBI Taxonomy" id="35708"/>
    <lineage>
        <taxon>Eukaryota</taxon>
        <taxon>Viridiplantae</taxon>
        <taxon>Streptophyta</taxon>
        <taxon>Embryophyta</taxon>
        <taxon>Tracheophyta</taxon>
        <taxon>Spermatophyta</taxon>
        <taxon>Magnoliopsida</taxon>
        <taxon>Liliopsida</taxon>
        <taxon>Poales</taxon>
        <taxon>Poaceae</taxon>
        <taxon>PACMAD clade</taxon>
        <taxon>Arundinoideae</taxon>
        <taxon>Arundineae</taxon>
        <taxon>Arundo</taxon>
    </lineage>
</organism>
<evidence type="ECO:0000313" key="3">
    <source>
        <dbReference type="EMBL" id="JAD41633.1"/>
    </source>
</evidence>
<evidence type="ECO:0000259" key="1">
    <source>
        <dbReference type="Pfam" id="PF05699"/>
    </source>
</evidence>
<proteinExistence type="predicted"/>
<reference evidence="3" key="1">
    <citation type="submission" date="2014-09" db="EMBL/GenBank/DDBJ databases">
        <authorList>
            <person name="Magalhaes I.L.F."/>
            <person name="Oliveira U."/>
            <person name="Santos F.R."/>
            <person name="Vidigal T.H.D.A."/>
            <person name="Brescovit A.D."/>
            <person name="Santos A.J."/>
        </authorList>
    </citation>
    <scope>NUCLEOTIDE SEQUENCE</scope>
    <source>
        <tissue evidence="3">Shoot tissue taken approximately 20 cm above the soil surface</tissue>
    </source>
</reference>
<dbReference type="Pfam" id="PF05699">
    <property type="entry name" value="Dimer_Tnp_hAT"/>
    <property type="match status" value="1"/>
</dbReference>
<dbReference type="PANTHER" id="PTHR23272:SF161">
    <property type="entry name" value="ZINC FINGER BED DOMAIN-CONTAINING PROTEIN RICESLEEPER 1-LIKE"/>
    <property type="match status" value="1"/>
</dbReference>
<protein>
    <recommendedName>
        <fullName evidence="4">HAT C-terminal dimerisation domain-containing protein</fullName>
    </recommendedName>
</protein>
<dbReference type="Pfam" id="PF14372">
    <property type="entry name" value="hAT-like_RNase-H"/>
    <property type="match status" value="1"/>
</dbReference>
<evidence type="ECO:0000259" key="2">
    <source>
        <dbReference type="Pfam" id="PF14372"/>
    </source>
</evidence>
<dbReference type="AlphaFoldDB" id="A0A0A8ZVE1"/>
<dbReference type="SUPFAM" id="SSF53098">
    <property type="entry name" value="Ribonuclease H-like"/>
    <property type="match status" value="1"/>
</dbReference>
<dbReference type="EMBL" id="GBRH01256262">
    <property type="protein sequence ID" value="JAD41633.1"/>
    <property type="molecule type" value="Transcribed_RNA"/>
</dbReference>
<dbReference type="PANTHER" id="PTHR23272">
    <property type="entry name" value="BED FINGER-RELATED"/>
    <property type="match status" value="1"/>
</dbReference>
<accession>A0A0A8ZVE1</accession>
<dbReference type="GO" id="GO:0003677">
    <property type="term" value="F:DNA binding"/>
    <property type="evidence" value="ECO:0007669"/>
    <property type="project" value="InterPro"/>
</dbReference>
<evidence type="ECO:0008006" key="4">
    <source>
        <dbReference type="Google" id="ProtNLM"/>
    </source>
</evidence>
<dbReference type="InterPro" id="IPR008906">
    <property type="entry name" value="HATC_C_dom"/>
</dbReference>